<organism evidence="4 5">
    <name type="scientific">Sinobaca qinghaiensis</name>
    <dbReference type="NCBI Taxonomy" id="342944"/>
    <lineage>
        <taxon>Bacteria</taxon>
        <taxon>Bacillati</taxon>
        <taxon>Bacillota</taxon>
        <taxon>Bacilli</taxon>
        <taxon>Bacillales</taxon>
        <taxon>Sporolactobacillaceae</taxon>
        <taxon>Sinobaca</taxon>
    </lineage>
</organism>
<dbReference type="AlphaFoldDB" id="A0A419UU73"/>
<feature type="region of interest" description="Disordered" evidence="1">
    <location>
        <begin position="1"/>
        <end position="24"/>
    </location>
</feature>
<dbReference type="RefSeq" id="WP_120194519.1">
    <property type="nucleotide sequence ID" value="NZ_RAPK01000013.1"/>
</dbReference>
<dbReference type="CDD" id="cd05401">
    <property type="entry name" value="NT_GlnE_GlnD_like"/>
    <property type="match status" value="1"/>
</dbReference>
<reference evidence="4 5" key="1">
    <citation type="submission" date="2018-09" db="EMBL/GenBank/DDBJ databases">
        <title>Genomic Encyclopedia of Archaeal and Bacterial Type Strains, Phase II (KMG-II): from individual species to whole genera.</title>
        <authorList>
            <person name="Goeker M."/>
        </authorList>
    </citation>
    <scope>NUCLEOTIDE SEQUENCE [LARGE SCALE GENOMIC DNA]</scope>
    <source>
        <strain evidence="4 5">DSM 17008</strain>
    </source>
</reference>
<accession>A0A419UU73</accession>
<feature type="domain" description="Protein-PII uridylyltransferase N-terminal" evidence="2">
    <location>
        <begin position="46"/>
        <end position="158"/>
    </location>
</feature>
<sequence>MTKSSVSPQEGKGPLSPSYESYEDIKQLKESQVNEIAEDPMKLNDAHDEWIKETIALAIQKVESERGPSPAHFAFFLMGSAGRKEQATFSDQDHGIVFDGSDEEHQSYFLKVGEEIREGMAHVGYPRCEGKVMASHPRWCHSIDGWKEQIDGWIETDTWETLRHLLTFVDARTLVGETEFLEEIKNHVFQKAQENPSLLKRMSENTSYLHKGVNAFGRLLPEDKGAYTGSMHIKDVGFFPYVHAMRLLAIKESIQEAGTASRMDQTSEKYPFVQGKKDHFNHMLDLRASFSKKQKTYDDVHYVPIEELDKDEKQQLKKALKEGKNLFQQTKKHMESGDQ</sequence>
<name>A0A419UU73_9BACL</name>
<proteinExistence type="predicted"/>
<evidence type="ECO:0000259" key="3">
    <source>
        <dbReference type="Pfam" id="PF10335"/>
    </source>
</evidence>
<evidence type="ECO:0000256" key="1">
    <source>
        <dbReference type="SAM" id="MobiDB-lite"/>
    </source>
</evidence>
<keyword evidence="5" id="KW-1185">Reference proteome</keyword>
<protein>
    <submittedName>
        <fullName evidence="4">CBS domain-containing protein</fullName>
    </submittedName>
</protein>
<dbReference type="Pfam" id="PF03445">
    <property type="entry name" value="DUF294"/>
    <property type="match status" value="1"/>
</dbReference>
<dbReference type="Pfam" id="PF10335">
    <property type="entry name" value="DUF294_C"/>
    <property type="match status" value="1"/>
</dbReference>
<dbReference type="OrthoDB" id="9810963at2"/>
<evidence type="ECO:0000259" key="2">
    <source>
        <dbReference type="Pfam" id="PF03445"/>
    </source>
</evidence>
<dbReference type="InterPro" id="IPR018821">
    <property type="entry name" value="DUF294_put_nucleoTrafse_sb-bd"/>
</dbReference>
<gene>
    <name evidence="4" type="ORF">ATL39_3394</name>
</gene>
<dbReference type="InterPro" id="IPR005105">
    <property type="entry name" value="GlnD_Uridyltrans_N"/>
</dbReference>
<comment type="caution">
    <text evidence="4">The sequence shown here is derived from an EMBL/GenBank/DDBJ whole genome shotgun (WGS) entry which is preliminary data.</text>
</comment>
<evidence type="ECO:0000313" key="4">
    <source>
        <dbReference type="EMBL" id="RKD68120.1"/>
    </source>
</evidence>
<feature type="domain" description="DUF294" evidence="3">
    <location>
        <begin position="197"/>
        <end position="333"/>
    </location>
</feature>
<evidence type="ECO:0000313" key="5">
    <source>
        <dbReference type="Proteomes" id="UP000285120"/>
    </source>
</evidence>
<dbReference type="Proteomes" id="UP000285120">
    <property type="component" value="Unassembled WGS sequence"/>
</dbReference>
<dbReference type="EMBL" id="RAPK01000013">
    <property type="protein sequence ID" value="RKD68120.1"/>
    <property type="molecule type" value="Genomic_DNA"/>
</dbReference>
<dbReference type="GO" id="GO:0008773">
    <property type="term" value="F:[protein-PII] uridylyltransferase activity"/>
    <property type="evidence" value="ECO:0007669"/>
    <property type="project" value="InterPro"/>
</dbReference>